<organism evidence="1 2">
    <name type="scientific">Prevotella pectinovora</name>
    <dbReference type="NCBI Taxonomy" id="1602169"/>
    <lineage>
        <taxon>Bacteria</taxon>
        <taxon>Pseudomonadati</taxon>
        <taxon>Bacteroidota</taxon>
        <taxon>Bacteroidia</taxon>
        <taxon>Bacteroidales</taxon>
        <taxon>Prevotellaceae</taxon>
        <taxon>Prevotella</taxon>
    </lineage>
</organism>
<dbReference type="AlphaFoldDB" id="A0A0D0I466"/>
<dbReference type="EMBL" id="JXQK01000067">
    <property type="protein sequence ID" value="KIP61330.1"/>
    <property type="molecule type" value="Genomic_DNA"/>
</dbReference>
<comment type="caution">
    <text evidence="1">The sequence shown here is derived from an EMBL/GenBank/DDBJ whole genome shotgun (WGS) entry which is preliminary data.</text>
</comment>
<evidence type="ECO:0000313" key="1">
    <source>
        <dbReference type="EMBL" id="KIP61330.1"/>
    </source>
</evidence>
<protein>
    <submittedName>
        <fullName evidence="1">Uncharacterized protein</fullName>
    </submittedName>
</protein>
<evidence type="ECO:0000313" key="2">
    <source>
        <dbReference type="Proteomes" id="UP000032046"/>
    </source>
</evidence>
<gene>
    <name evidence="1" type="ORF">ST44_09665</name>
</gene>
<sequence length="295" mass="33078">MTLNDLLNFYLNSKKNFRSATAYSRYVRNFQNAIIGHGDIVTEFTRIIQLTSKQVANTPGYDPVADALSFFNKMIILPNISSMSSKTKSDWRSGYTHFAKTILGQFYANTWIFSSINDQTLCDMVAKSAIFADKDIVSKVVSGQLGTNKNKGVGNPEACWDHYTKCRDNNVKKGNPTTDCNGIPCIADDNTEANKAIKNAILEGSMMQSITPTGGYRLFKDYEACHIWGLVDDCHYYTSIANLVLIPRAISGMSDHCQAVIDLLRYESYKRFGILPKGQVIPQKPQGYNSLKWRN</sequence>
<proteinExistence type="predicted"/>
<dbReference type="STRING" id="1602171.ST44_09665"/>
<accession>A0A0D0I466</accession>
<dbReference type="Proteomes" id="UP000032046">
    <property type="component" value="Unassembled WGS sequence"/>
</dbReference>
<dbReference type="RefSeq" id="WP_042519717.1">
    <property type="nucleotide sequence ID" value="NZ_JXQK01000067.1"/>
</dbReference>
<keyword evidence="2" id="KW-1185">Reference proteome</keyword>
<name>A0A0D0I466_9BACT</name>
<reference evidence="1 2" key="1">
    <citation type="submission" date="2015-01" db="EMBL/GenBank/DDBJ databases">
        <title>Comparative genomics of non-oral Prevotella species.</title>
        <authorList>
            <person name="Accetto T."/>
            <person name="Nograsek B."/>
            <person name="Avgustin G."/>
        </authorList>
    </citation>
    <scope>NUCLEOTIDE SEQUENCE [LARGE SCALE GENOMIC DNA]</scope>
    <source>
        <strain evidence="1 2">P5-119</strain>
    </source>
</reference>